<proteinExistence type="predicted"/>
<gene>
    <name evidence="2" type="ORF">PSON_ATCC_30995.1.T0770005</name>
</gene>
<feature type="chain" id="PRO_5035904295" description="Transmembrane protein" evidence="1">
    <location>
        <begin position="19"/>
        <end position="380"/>
    </location>
</feature>
<keyword evidence="1" id="KW-0732">Signal</keyword>
<comment type="caution">
    <text evidence="2">The sequence shown here is derived from an EMBL/GenBank/DDBJ whole genome shotgun (WGS) entry which is preliminary data.</text>
</comment>
<evidence type="ECO:0000313" key="3">
    <source>
        <dbReference type="Proteomes" id="UP000692954"/>
    </source>
</evidence>
<protein>
    <recommendedName>
        <fullName evidence="4">Transmembrane protein</fullName>
    </recommendedName>
</protein>
<accession>A0A8S1PF54</accession>
<feature type="signal peptide" evidence="1">
    <location>
        <begin position="1"/>
        <end position="18"/>
    </location>
</feature>
<evidence type="ECO:0000256" key="1">
    <source>
        <dbReference type="SAM" id="SignalP"/>
    </source>
</evidence>
<evidence type="ECO:0000313" key="2">
    <source>
        <dbReference type="EMBL" id="CAD8101942.1"/>
    </source>
</evidence>
<sequence length="380" mass="43824">MLCIQNFFLDTFLSTILCVEPSRICVYGHIQTLEICQKSNICIRDDEKCVIKTGLKYLTSQKDSKLCQSYKHEDCRRFQHCGFHLGKCIDLGGCEMYNKDACEVASLSGVTDGQRQIKIRNCINYQIKVVFVKWNHVVNIQRRVNVIQHQIIGKYVFGQMNKRSDVIIFLLTQIINVNHNEMNVQLMAFIVSLEKLVKMSRQKQDVLLILKEITVSIIKENAKIRHVIRLLICLTIIISVLAKVLSVAKLILKSIHVHQIKVASLKQSKTAPTTYKTHQECEEWMPECTVQLFQFALTKAFLGCFKKNIDCQFYYSRHASFYIKMLQYTTKSVNMIIVQVLILIYIKPLRIGQIQKSLVNNAQLISEDKDAKIGLLVVMI</sequence>
<dbReference type="Proteomes" id="UP000692954">
    <property type="component" value="Unassembled WGS sequence"/>
</dbReference>
<name>A0A8S1PF54_9CILI</name>
<dbReference type="EMBL" id="CAJJDN010000077">
    <property type="protein sequence ID" value="CAD8101942.1"/>
    <property type="molecule type" value="Genomic_DNA"/>
</dbReference>
<keyword evidence="3" id="KW-1185">Reference proteome</keyword>
<reference evidence="2" key="1">
    <citation type="submission" date="2021-01" db="EMBL/GenBank/DDBJ databases">
        <authorList>
            <consortium name="Genoscope - CEA"/>
            <person name="William W."/>
        </authorList>
    </citation>
    <scope>NUCLEOTIDE SEQUENCE</scope>
</reference>
<dbReference type="AlphaFoldDB" id="A0A8S1PF54"/>
<evidence type="ECO:0008006" key="4">
    <source>
        <dbReference type="Google" id="ProtNLM"/>
    </source>
</evidence>
<organism evidence="2 3">
    <name type="scientific">Paramecium sonneborni</name>
    <dbReference type="NCBI Taxonomy" id="65129"/>
    <lineage>
        <taxon>Eukaryota</taxon>
        <taxon>Sar</taxon>
        <taxon>Alveolata</taxon>
        <taxon>Ciliophora</taxon>
        <taxon>Intramacronucleata</taxon>
        <taxon>Oligohymenophorea</taxon>
        <taxon>Peniculida</taxon>
        <taxon>Parameciidae</taxon>
        <taxon>Paramecium</taxon>
    </lineage>
</organism>